<proteinExistence type="predicted"/>
<keyword evidence="2" id="KW-1185">Reference proteome</keyword>
<sequence>MANEANIGSVNRQVDNTGLVSESSSKLEWAQIAPGKVVVANSQRAWLYQPQSQSDRFARPMDCAGSFATTKKLLDTAIAAAKVAVKSDSRPPALTTTRWIWRLASAYHLTSPASRLFTDAAVGFAANGRSNLESWALEKVEEETGHDRLALLDIKSLGYDAEAIVEELKPPAAIALIDYFTRSVQDDDPIDVVGYAYTMERLSLGIEQDYIDKVESLIPPEINATRCLRVHSSIGADAGHANENVEVIAKLSASERTRIARACYETALMLFSPPPGGYISDDELQEVLEPLKVN</sequence>
<reference evidence="1" key="1">
    <citation type="journal article" date="2021" name="Antonie Van Leeuwenhoek">
        <title>Draft genome and description of Waterburya agarophytonicola gen. nov. sp. nov. (Pleurocapsales, Cyanobacteria): a seaweed symbiont.</title>
        <authorList>
            <person name="Bonthond G."/>
            <person name="Shalygin S."/>
            <person name="Bayer T."/>
            <person name="Weinberger F."/>
        </authorList>
    </citation>
    <scope>NUCLEOTIDE SEQUENCE</scope>
    <source>
        <strain evidence="1">KI4</strain>
    </source>
</reference>
<evidence type="ECO:0000313" key="1">
    <source>
        <dbReference type="EMBL" id="MCC0177169.1"/>
    </source>
</evidence>
<protein>
    <submittedName>
        <fullName evidence="1">Iron-containing redox enzyme family protein</fullName>
    </submittedName>
</protein>
<dbReference type="AlphaFoldDB" id="A0A964BPG6"/>
<accession>A0A964BPG6</accession>
<evidence type="ECO:0000313" key="2">
    <source>
        <dbReference type="Proteomes" id="UP000729733"/>
    </source>
</evidence>
<dbReference type="Proteomes" id="UP000729733">
    <property type="component" value="Unassembled WGS sequence"/>
</dbReference>
<organism evidence="1 2">
    <name type="scientific">Waterburya agarophytonicola KI4</name>
    <dbReference type="NCBI Taxonomy" id="2874699"/>
    <lineage>
        <taxon>Bacteria</taxon>
        <taxon>Bacillati</taxon>
        <taxon>Cyanobacteriota</taxon>
        <taxon>Cyanophyceae</taxon>
        <taxon>Pleurocapsales</taxon>
        <taxon>Hyellaceae</taxon>
        <taxon>Waterburya</taxon>
        <taxon>Waterburya agarophytonicola</taxon>
    </lineage>
</organism>
<dbReference type="SUPFAM" id="SSF48613">
    <property type="entry name" value="Heme oxygenase-like"/>
    <property type="match status" value="1"/>
</dbReference>
<dbReference type="Pfam" id="PF14518">
    <property type="entry name" value="Haem_oxygenas_2"/>
    <property type="match status" value="1"/>
</dbReference>
<dbReference type="InterPro" id="IPR016084">
    <property type="entry name" value="Haem_Oase-like_multi-hlx"/>
</dbReference>
<dbReference type="RefSeq" id="WP_229640208.1">
    <property type="nucleotide sequence ID" value="NZ_JADWDC010000017.1"/>
</dbReference>
<gene>
    <name evidence="1" type="ORF">I4641_09285</name>
</gene>
<name>A0A964BPG6_9CYAN</name>
<dbReference type="Gene3D" id="1.20.910.10">
    <property type="entry name" value="Heme oxygenase-like"/>
    <property type="match status" value="1"/>
</dbReference>
<comment type="caution">
    <text evidence="1">The sequence shown here is derived from an EMBL/GenBank/DDBJ whole genome shotgun (WGS) entry which is preliminary data.</text>
</comment>
<dbReference type="EMBL" id="JADWDC010000017">
    <property type="protein sequence ID" value="MCC0177169.1"/>
    <property type="molecule type" value="Genomic_DNA"/>
</dbReference>